<dbReference type="RefSeq" id="WP_295326556.1">
    <property type="nucleotide sequence ID" value="NZ_LT598653.1"/>
</dbReference>
<proteinExistence type="predicted"/>
<accession>A0A1Y5PWA5</accession>
<dbReference type="InterPro" id="IPR050483">
    <property type="entry name" value="CoA-transferase_III_domain"/>
</dbReference>
<dbReference type="Gene3D" id="3.40.50.10540">
    <property type="entry name" value="Crotonobetainyl-coa:carnitine coa-transferase, domain 1"/>
    <property type="match status" value="1"/>
</dbReference>
<keyword evidence="1" id="KW-0808">Transferase</keyword>
<dbReference type="Gene3D" id="3.30.1540.10">
    <property type="entry name" value="formyl-coa transferase, domain 3"/>
    <property type="match status" value="1"/>
</dbReference>
<dbReference type="InterPro" id="IPR023606">
    <property type="entry name" value="CoA-Trfase_III_dom_1_sf"/>
</dbReference>
<reference evidence="2" key="1">
    <citation type="submission" date="2016-03" db="EMBL/GenBank/DDBJ databases">
        <authorList>
            <person name="Ploux O."/>
        </authorList>
    </citation>
    <scope>NUCLEOTIDE SEQUENCE</scope>
    <source>
        <strain evidence="2">UC10</strain>
    </source>
</reference>
<dbReference type="EMBL" id="LT598653">
    <property type="protein sequence ID" value="SBV32976.1"/>
    <property type="molecule type" value="Genomic_DNA"/>
</dbReference>
<dbReference type="InterPro" id="IPR003673">
    <property type="entry name" value="CoA-Trfase_fam_III"/>
</dbReference>
<dbReference type="GO" id="GO:0008410">
    <property type="term" value="F:CoA-transferase activity"/>
    <property type="evidence" value="ECO:0007669"/>
    <property type="project" value="TreeGrafter"/>
</dbReference>
<evidence type="ECO:0000256" key="1">
    <source>
        <dbReference type="ARBA" id="ARBA00022679"/>
    </source>
</evidence>
<dbReference type="KEGG" id="sphu:SPPYR_1856"/>
<dbReference type="SUPFAM" id="SSF89796">
    <property type="entry name" value="CoA-transferase family III (CaiB/BaiF)"/>
    <property type="match status" value="1"/>
</dbReference>
<gene>
    <name evidence="2" type="ORF">SPPYR_1856</name>
</gene>
<dbReference type="AlphaFoldDB" id="A0A1Y5PWA5"/>
<name>A0A1Y5PWA5_9SPHN</name>
<dbReference type="PANTHER" id="PTHR48207:SF4">
    <property type="entry name" value="BLL6097 PROTEIN"/>
    <property type="match status" value="1"/>
</dbReference>
<dbReference type="InterPro" id="IPR044855">
    <property type="entry name" value="CoA-Trfase_III_dom3_sf"/>
</dbReference>
<dbReference type="Pfam" id="PF02515">
    <property type="entry name" value="CoA_transf_3"/>
    <property type="match status" value="1"/>
</dbReference>
<evidence type="ECO:0000313" key="2">
    <source>
        <dbReference type="EMBL" id="SBV32976.1"/>
    </source>
</evidence>
<dbReference type="PANTHER" id="PTHR48207">
    <property type="entry name" value="SUCCINATE--HYDROXYMETHYLGLUTARATE COA-TRANSFERASE"/>
    <property type="match status" value="1"/>
</dbReference>
<protein>
    <submittedName>
        <fullName evidence="2">L-carnitine dehydratase/bile acid-inducible protein F</fullName>
    </submittedName>
</protein>
<sequence length="386" mass="41983">MTMLEGIRIVDLTTVIFGPYATQMLADLGAEVIKVETPGTGDVSRYLGSGVPHPAMGSIHLNVNRGKRSIALDLKKPEDAAVLRDLIASADVFFHNVRGRAIARLGFDYPGCRAIKPDIIYVHGTGFGQDGPYADLQAYDDVIQAASGTTSLLPRVDGDPRPRYVPSLIADKVAGQFGAQAILAALVHKLRTGEGQEVQVPMFECFTSFMLVEHLRDAALDPPLGPAGYPRQLDPTRQPFPTSDGYLAIVPYTPESTARLMALLGSDGLTETPEFEAARAKGRHMPIVYSEIARKTPAKTTAEWLALFAENDIPAMAVRDLQDIKDDPHLVETQFFRHRTHPDVGAFHEMQPPVKYGAMPPRDLGFAPRVDGDGAAIRAEIAARHD</sequence>
<organism evidence="2">
    <name type="scientific">uncultured Sphingopyxis sp</name>
    <dbReference type="NCBI Taxonomy" id="310581"/>
    <lineage>
        <taxon>Bacteria</taxon>
        <taxon>Pseudomonadati</taxon>
        <taxon>Pseudomonadota</taxon>
        <taxon>Alphaproteobacteria</taxon>
        <taxon>Sphingomonadales</taxon>
        <taxon>Sphingomonadaceae</taxon>
        <taxon>Sphingopyxis</taxon>
        <taxon>environmental samples</taxon>
    </lineage>
</organism>